<feature type="compositionally biased region" description="Basic and acidic residues" evidence="1">
    <location>
        <begin position="147"/>
        <end position="171"/>
    </location>
</feature>
<accession>A0A3S1HA95</accession>
<feature type="non-terminal residue" evidence="2">
    <location>
        <position position="1"/>
    </location>
</feature>
<dbReference type="AlphaFoldDB" id="A0A3S1HA95"/>
<reference evidence="2 3" key="1">
    <citation type="submission" date="2019-01" db="EMBL/GenBank/DDBJ databases">
        <title>A draft genome assembly of the solar-powered sea slug Elysia chlorotica.</title>
        <authorList>
            <person name="Cai H."/>
            <person name="Li Q."/>
            <person name="Fang X."/>
            <person name="Li J."/>
            <person name="Curtis N.E."/>
            <person name="Altenburger A."/>
            <person name="Shibata T."/>
            <person name="Feng M."/>
            <person name="Maeda T."/>
            <person name="Schwartz J.A."/>
            <person name="Shigenobu S."/>
            <person name="Lundholm N."/>
            <person name="Nishiyama T."/>
            <person name="Yang H."/>
            <person name="Hasebe M."/>
            <person name="Li S."/>
            <person name="Pierce S.K."/>
            <person name="Wang J."/>
        </authorList>
    </citation>
    <scope>NUCLEOTIDE SEQUENCE [LARGE SCALE GENOMIC DNA]</scope>
    <source>
        <strain evidence="2">EC2010</strain>
        <tissue evidence="2">Whole organism of an adult</tissue>
    </source>
</reference>
<organism evidence="2 3">
    <name type="scientific">Elysia chlorotica</name>
    <name type="common">Eastern emerald elysia</name>
    <name type="synonym">Sea slug</name>
    <dbReference type="NCBI Taxonomy" id="188477"/>
    <lineage>
        <taxon>Eukaryota</taxon>
        <taxon>Metazoa</taxon>
        <taxon>Spiralia</taxon>
        <taxon>Lophotrochozoa</taxon>
        <taxon>Mollusca</taxon>
        <taxon>Gastropoda</taxon>
        <taxon>Heterobranchia</taxon>
        <taxon>Euthyneura</taxon>
        <taxon>Panpulmonata</taxon>
        <taxon>Sacoglossa</taxon>
        <taxon>Placobranchoidea</taxon>
        <taxon>Plakobranchidae</taxon>
        <taxon>Elysia</taxon>
    </lineage>
</organism>
<feature type="region of interest" description="Disordered" evidence="1">
    <location>
        <begin position="92"/>
        <end position="176"/>
    </location>
</feature>
<evidence type="ECO:0000313" key="3">
    <source>
        <dbReference type="Proteomes" id="UP000271974"/>
    </source>
</evidence>
<sequence>NVSGTSSLRSSVGSQRAHRDSQDNGVSRRQSDLFAKVSKVPSGDSVHSFHPLDPRSWWARLSVSLSPSPRSRLSSADPPDLADLYLEIPDVAKPASKSNSGNLLKVSHANKSRNASESGEAESTTDGSKYNKASTLTLHSGTQSIQIERDKQVDNCESSSKRPEPLSEQREFYSPGLENRVQRAGREEGYPQYQAVKNGATAISFDPIWSDTPESPSVDKHKLLRSRLRRERRRGTKEGVSFRAGSSCSFDETQCFGVMQDTQATSSRTRASALCGESLALESNLPRLSNSTSDKIPGHVAGKWRITTSDHTCTNSPSVYHRNYPNSICRFNQSSCLEPKITPSQPMSRNPVLEYFTFSSERVTSFQEHYFDRVVRGKSQGHIPQR</sequence>
<feature type="compositionally biased region" description="Low complexity" evidence="1">
    <location>
        <begin position="1"/>
        <end position="14"/>
    </location>
</feature>
<protein>
    <submittedName>
        <fullName evidence="2">Uncharacterized protein</fullName>
    </submittedName>
</protein>
<feature type="region of interest" description="Disordered" evidence="1">
    <location>
        <begin position="1"/>
        <end position="52"/>
    </location>
</feature>
<evidence type="ECO:0000313" key="2">
    <source>
        <dbReference type="EMBL" id="RUS75299.1"/>
    </source>
</evidence>
<feature type="non-terminal residue" evidence="2">
    <location>
        <position position="386"/>
    </location>
</feature>
<feature type="compositionally biased region" description="Polar residues" evidence="1">
    <location>
        <begin position="112"/>
        <end position="146"/>
    </location>
</feature>
<proteinExistence type="predicted"/>
<comment type="caution">
    <text evidence="2">The sequence shown here is derived from an EMBL/GenBank/DDBJ whole genome shotgun (WGS) entry which is preliminary data.</text>
</comment>
<dbReference type="Proteomes" id="UP000271974">
    <property type="component" value="Unassembled WGS sequence"/>
</dbReference>
<keyword evidence="3" id="KW-1185">Reference proteome</keyword>
<name>A0A3S1HA95_ELYCH</name>
<evidence type="ECO:0000256" key="1">
    <source>
        <dbReference type="SAM" id="MobiDB-lite"/>
    </source>
</evidence>
<dbReference type="EMBL" id="RQTK01000754">
    <property type="protein sequence ID" value="RUS75299.1"/>
    <property type="molecule type" value="Genomic_DNA"/>
</dbReference>
<gene>
    <name evidence="2" type="ORF">EGW08_016942</name>
</gene>